<evidence type="ECO:0000313" key="3">
    <source>
        <dbReference type="Proteomes" id="UP001162640"/>
    </source>
</evidence>
<keyword evidence="1" id="KW-1133">Transmembrane helix</keyword>
<feature type="transmembrane region" description="Helical" evidence="1">
    <location>
        <begin position="194"/>
        <end position="213"/>
    </location>
</feature>
<feature type="transmembrane region" description="Helical" evidence="1">
    <location>
        <begin position="398"/>
        <end position="420"/>
    </location>
</feature>
<feature type="transmembrane region" description="Helical" evidence="1">
    <location>
        <begin position="426"/>
        <end position="448"/>
    </location>
</feature>
<feature type="transmembrane region" description="Helical" evidence="1">
    <location>
        <begin position="368"/>
        <end position="391"/>
    </location>
</feature>
<organism evidence="2 3">
    <name type="scientific">Triparma laevis f. inornata</name>
    <dbReference type="NCBI Taxonomy" id="1714386"/>
    <lineage>
        <taxon>Eukaryota</taxon>
        <taxon>Sar</taxon>
        <taxon>Stramenopiles</taxon>
        <taxon>Ochrophyta</taxon>
        <taxon>Bolidophyceae</taxon>
        <taxon>Parmales</taxon>
        <taxon>Triparmaceae</taxon>
        <taxon>Triparma</taxon>
    </lineage>
</organism>
<dbReference type="AlphaFoldDB" id="A0A9W7BHU4"/>
<dbReference type="PANTHER" id="PTHR16950">
    <property type="entry name" value="ZINC TRANSPORTER SLC39A7 HISTIDINE-RICH MEMBRANE PROTEIN KE4"/>
    <property type="match status" value="1"/>
</dbReference>
<feature type="transmembrane region" description="Helical" evidence="1">
    <location>
        <begin position="325"/>
        <end position="348"/>
    </location>
</feature>
<feature type="transmembrane region" description="Helical" evidence="1">
    <location>
        <begin position="225"/>
        <end position="250"/>
    </location>
</feature>
<dbReference type="PANTHER" id="PTHR16950:SF16">
    <property type="entry name" value="ZINC TRANSPORTER ZIP13"/>
    <property type="match status" value="1"/>
</dbReference>
<feature type="transmembrane region" description="Helical" evidence="1">
    <location>
        <begin position="270"/>
        <end position="290"/>
    </location>
</feature>
<proteinExistence type="predicted"/>
<protein>
    <submittedName>
        <fullName evidence="2">Uncharacterized protein</fullName>
    </submittedName>
</protein>
<name>A0A9W7BHU4_9STRA</name>
<comment type="caution">
    <text evidence="2">The sequence shown here is derived from an EMBL/GenBank/DDBJ whole genome shotgun (WGS) entry which is preliminary data.</text>
</comment>
<keyword evidence="1" id="KW-0472">Membrane</keyword>
<keyword evidence="1" id="KW-0812">Transmembrane</keyword>
<evidence type="ECO:0000313" key="2">
    <source>
        <dbReference type="EMBL" id="GMH87937.1"/>
    </source>
</evidence>
<accession>A0A9W7BHU4</accession>
<dbReference type="GO" id="GO:0006882">
    <property type="term" value="P:intracellular zinc ion homeostasis"/>
    <property type="evidence" value="ECO:0007669"/>
    <property type="project" value="TreeGrafter"/>
</dbReference>
<sequence>MTEVTASFGLLNPLTDLELDDGILYSIQKAHSQYNFVGHTVDIVFHPIKKDSDTASMTFDSAFNLGLNFYNQTNTPPTCSTPGSLGAITPANTLTCYRFEIDELIFRNSFRLKFTGLAWNDPVELYSWAFFEELEEIDHSGHDHGRILSDHLSTELSETFLLMSATSGSPFKPTFQSYNNEILTEQPKEVGEEWMAYVACVLVNFVTLIGVFLRYLASGLFAPWVLAYSSAFSAGAILSTTFMLVVPEAINLIWQDKGGIEEIELEGITWYWGTCLLAGFLFPYVLGAVVQGQLPVGMDKDSKKLRTLSGVIIGDFFHNFTDGTFIAAAFMSCSTSFGWAVAVSSIIHEEIADFFLLTTVCGYSPWKALFLNFLAGTSVTFGCMIVTLGGLESSSTGYVLMFGGGTYISIGAAECMPIVFEHAKTARMQFMCTLLFIIGATAIGLILLDHKHCEVGGGDHEGHNH</sequence>
<dbReference type="EMBL" id="BLQM01000403">
    <property type="protein sequence ID" value="GMH87937.1"/>
    <property type="molecule type" value="Genomic_DNA"/>
</dbReference>
<dbReference type="Proteomes" id="UP001162640">
    <property type="component" value="Unassembled WGS sequence"/>
</dbReference>
<gene>
    <name evidence="2" type="ORF">TL16_g11008</name>
</gene>
<dbReference type="GO" id="GO:0005385">
    <property type="term" value="F:zinc ion transmembrane transporter activity"/>
    <property type="evidence" value="ECO:0007669"/>
    <property type="project" value="TreeGrafter"/>
</dbReference>
<reference evidence="3" key="1">
    <citation type="journal article" date="2023" name="Commun. Biol.">
        <title>Genome analysis of Parmales, the sister group of diatoms, reveals the evolutionary specialization of diatoms from phago-mixotrophs to photoautotrophs.</title>
        <authorList>
            <person name="Ban H."/>
            <person name="Sato S."/>
            <person name="Yoshikawa S."/>
            <person name="Yamada K."/>
            <person name="Nakamura Y."/>
            <person name="Ichinomiya M."/>
            <person name="Sato N."/>
            <person name="Blanc-Mathieu R."/>
            <person name="Endo H."/>
            <person name="Kuwata A."/>
            <person name="Ogata H."/>
        </authorList>
    </citation>
    <scope>NUCLEOTIDE SEQUENCE [LARGE SCALE GENOMIC DNA]</scope>
</reference>
<evidence type="ECO:0000256" key="1">
    <source>
        <dbReference type="SAM" id="Phobius"/>
    </source>
</evidence>